<dbReference type="FunCoup" id="E4XGX3">
    <property type="interactions" value="766"/>
</dbReference>
<dbReference type="InterPro" id="IPR016024">
    <property type="entry name" value="ARM-type_fold"/>
</dbReference>
<dbReference type="Pfam" id="PF23271">
    <property type="entry name" value="HEAT_GCN1"/>
    <property type="match status" value="1"/>
</dbReference>
<feature type="domain" description="TOG" evidence="3">
    <location>
        <begin position="1261"/>
        <end position="1497"/>
    </location>
</feature>
<dbReference type="GO" id="GO:0005829">
    <property type="term" value="C:cytosol"/>
    <property type="evidence" value="ECO:0007669"/>
    <property type="project" value="TreeGrafter"/>
</dbReference>
<dbReference type="InterPro" id="IPR034085">
    <property type="entry name" value="TOG"/>
</dbReference>
<dbReference type="PANTHER" id="PTHR23346:SF7">
    <property type="entry name" value="STALLED RIBOSOME SENSOR GCN1"/>
    <property type="match status" value="1"/>
</dbReference>
<evidence type="ECO:0000259" key="3">
    <source>
        <dbReference type="SMART" id="SM01349"/>
    </source>
</evidence>
<dbReference type="Pfam" id="PF24984">
    <property type="entry name" value="HEAT_EF3_GNC1"/>
    <property type="match status" value="1"/>
</dbReference>
<reference evidence="4" key="1">
    <citation type="journal article" date="2010" name="Science">
        <title>Plasticity of animal genome architecture unmasked by rapid evolution of a pelagic tunicate.</title>
        <authorList>
            <person name="Denoeud F."/>
            <person name="Henriet S."/>
            <person name="Mungpakdee S."/>
            <person name="Aury J.M."/>
            <person name="Da Silva C."/>
            <person name="Brinkmann H."/>
            <person name="Mikhaleva J."/>
            <person name="Olsen L.C."/>
            <person name="Jubin C."/>
            <person name="Canestro C."/>
            <person name="Bouquet J.M."/>
            <person name="Danks G."/>
            <person name="Poulain J."/>
            <person name="Campsteijn C."/>
            <person name="Adamski M."/>
            <person name="Cross I."/>
            <person name="Yadetie F."/>
            <person name="Muffato M."/>
            <person name="Louis A."/>
            <person name="Butcher S."/>
            <person name="Tsagkogeorga G."/>
            <person name="Konrad A."/>
            <person name="Singh S."/>
            <person name="Jensen M.F."/>
            <person name="Cong E.H."/>
            <person name="Eikeseth-Otteraa H."/>
            <person name="Noel B."/>
            <person name="Anthouard V."/>
            <person name="Porcel B.M."/>
            <person name="Kachouri-Lafond R."/>
            <person name="Nishino A."/>
            <person name="Ugolini M."/>
            <person name="Chourrout P."/>
            <person name="Nishida H."/>
            <person name="Aasland R."/>
            <person name="Huzurbazar S."/>
            <person name="Westhof E."/>
            <person name="Delsuc F."/>
            <person name="Lehrach H."/>
            <person name="Reinhardt R."/>
            <person name="Weissenbach J."/>
            <person name="Roy S.W."/>
            <person name="Artiguenave F."/>
            <person name="Postlethwait J.H."/>
            <person name="Manak J.R."/>
            <person name="Thompson E.M."/>
            <person name="Jaillon O."/>
            <person name="Du Pasquier L."/>
            <person name="Boudinot P."/>
            <person name="Liberles D.A."/>
            <person name="Volff J.N."/>
            <person name="Philippe H."/>
            <person name="Lenhard B."/>
            <person name="Roest Crollius H."/>
            <person name="Wincker P."/>
            <person name="Chourrout D."/>
        </authorList>
    </citation>
    <scope>NUCLEOTIDE SEQUENCE [LARGE SCALE GENOMIC DNA]</scope>
</reference>
<evidence type="ECO:0000313" key="5">
    <source>
        <dbReference type="Proteomes" id="UP000001307"/>
    </source>
</evidence>
<dbReference type="EMBL" id="FN653049">
    <property type="protein sequence ID" value="CBY09921.1"/>
    <property type="molecule type" value="Genomic_DNA"/>
</dbReference>
<accession>E4XGX3</accession>
<dbReference type="InterPro" id="IPR057546">
    <property type="entry name" value="HEAT_GCN1"/>
</dbReference>
<dbReference type="InterPro" id="IPR011989">
    <property type="entry name" value="ARM-like"/>
</dbReference>
<feature type="repeat" description="HEAT" evidence="2">
    <location>
        <begin position="1561"/>
        <end position="1598"/>
    </location>
</feature>
<dbReference type="InterPro" id="IPR021133">
    <property type="entry name" value="HEAT_type_2"/>
</dbReference>
<organism evidence="4">
    <name type="scientific">Oikopleura dioica</name>
    <name type="common">Tunicate</name>
    <dbReference type="NCBI Taxonomy" id="34765"/>
    <lineage>
        <taxon>Eukaryota</taxon>
        <taxon>Metazoa</taxon>
        <taxon>Chordata</taxon>
        <taxon>Tunicata</taxon>
        <taxon>Appendicularia</taxon>
        <taxon>Copelata</taxon>
        <taxon>Oikopleuridae</taxon>
        <taxon>Oikopleura</taxon>
    </lineage>
</organism>
<protein>
    <recommendedName>
        <fullName evidence="3">TOG domain-containing protein</fullName>
    </recommendedName>
</protein>
<dbReference type="OrthoDB" id="5148094at2759"/>
<dbReference type="GO" id="GO:0006417">
    <property type="term" value="P:regulation of translation"/>
    <property type="evidence" value="ECO:0007669"/>
    <property type="project" value="TreeGrafter"/>
</dbReference>
<dbReference type="GO" id="GO:0034198">
    <property type="term" value="P:cellular response to amino acid starvation"/>
    <property type="evidence" value="ECO:0007669"/>
    <property type="project" value="TreeGrafter"/>
</dbReference>
<feature type="repeat" description="HEAT" evidence="2">
    <location>
        <begin position="1910"/>
        <end position="1947"/>
    </location>
</feature>
<dbReference type="SUPFAM" id="SSF48371">
    <property type="entry name" value="ARM repeat"/>
    <property type="match status" value="4"/>
</dbReference>
<sequence>MDAESSKEGEKSFEKLFIEVEQRVLKTHPLDDRVQAVHEAADLVYRADSKEKIAAVQLIVEPLHIAPPAVLRRAVLEAVGYVVTTCDEASRKFVVGGLFLAIERKAKCLLNTAGSRMATEESLVWLKVLTELCSASGSFLSIDVAKKAVVIGSKLATCSATRRSSKLFDDRVRDFLAIKMISEAVVADSSASLLHAWSYRTTPSKDLKAIVLQSVNNIFQEKIKSTRGELQKLQYISSVLEVEDIKDLIPTMKKMMLRSPEVCCPRIYAIVLGFEKDFSDLAADIHEPLLKCLVGMDVDNVQFAATALKRIYEGSSSAPVKTVDHIRKVWNGKEGKITSSQQKIEVLKLFGFFTNATEDVRVSAITNLILSAEKETSEEVLVVAPEIFIFLNNSVKSLEKTILEAATKQTKGTGAGLNLYLRALYHQISSSTVSLFEGAAQKVLTTSLDNIEKNPAGGAGALLVMESLYCFGAFPEFEVLMRSKLEKITAPKILKLITSNLAALELFSTFVVNYFVSSNPDNHSIRLSLLSVLVKQILYGRHSEHLKLRLKEVTDGAKFSGISKAFENELASPNQNASSQKSATLAKLIVKLALKNNATDIAVDLINCVTYNVLSVNTWAKCVYNELPELEDKLIAKFNEELVWGEKHERVFFTKIGVLASISEKFAAQVLEKILSGVLCAPKEWKEITLYQINISMTPEEELYDTSVIKAKEDKIDKNSKNYEEEKWALEQKRKLELKRGTMKLNKAQLEAKAKQLLFEKEVRAEYSKRVRSFANTTEALSAIIDSHGRKLRPSLAKFVPELASKLFQMVSYDICSSETLSMMAALVELCGRDCAAPSYCHSIVISTARIASSENVTDNWKEEKLADAISRNLELSPDEDASNFSQSFAGCVSEFANRCLSKDGDKAIVVLKNSFEKLPKIQAIQTLTALVEHMSTSSHASTYEASELVVHVAGSLRLREMNSLDTAVPLVDGLSSESVSCRSACLTALQQLMPEHGKDEESSKLEDYLSHRVYSSRHSTEMSLKILSDQTMADLDLFPPEDSLKRLCDDCSSGIYHLEVQASKALAELLRTVTISEEAEDFALPEEVCVESCNEAMKMLMDAFRVEFQEAGPKFDEVGRLLKNREDRSVRRYGLGAGMKMIASGITSEKAMELFLLLVPDALNDSNVDVAAEMLNVGIAAVDKHGMTLMKDILTLFDKYLEGGKSQGDADGARQSVVVLLGRLASHLPITDPRVKPIIGKLIAALSVPSEMVQKAVANCLPGLVPAIKSDAKNVINGLLSLALESNNYGERRGGASGLAGMVKGLGILSLKKYDILKKLLAAVQDKKSVIKREGALLCFSALCYSLERLFEPFIGKVLPELLESFGDNVKCVREASEEAAINVMKSLSAHGVKLVLPALLKALENDTWRTKVGGVDLLGMMSHCAPKQLSKCLPQIVPYLIDVLADSHPKVSKAGREALGQVGDVIQNPEIKALSNFLLDGLANPAQKIAPALVELNKTRFVHHIDAASLALIMPIVQRAFNERSAETRKLSAQIISGMCAKNANLCTESDLQPYLGSIMPGLKNTLTDPVPDVRATAAKGIGNVVSVSSDPSVTDGLHEWLNGLLTSDSSAVDRSGGAQGLAEVMYAQGEDQLDELIPKMIKMASDTKLAPTVRDGYCMAFIYFPVVFRDQFADFISKIIPALLVNLADEQEYLRDTALKAGKKIIQLFADSAIKLLLPELESGLLDENWRIRFSSVQLLGDLLFHITGISGKQSSESGGGEESMGTVETQKAIINKLGEDVYNRVMAGLYMCRNDIALNVRSSALHVWKLLINNTARTIREVLPILIELILKNLASEHEDNRAIASRTLGDLAKKLGERILPKLMPILEKGLKTGTDEQRQGVCIGLSEVISAASKDMVAVMAPDVGPIIKVALADSNESVRQQAAATFDVLHNKLGSQAVEEIIPHLVGLLDSTRNERAYALDGLRKVLVSKGRSVLPAVLPKLTQKPVNCGTLSSLAAASGEHLSRYIDQVMDALIGALADENCSEEKLQECVIIIEEVQDDYGASLILSEILDATKEADESRRIAAAMLTKAFVTITTADYMDYYGAMFRDMLKLMTDAPESPTLPLAWDSLQVVVKKMEPEELTNHLGSLRQAISFIKKELDADGHLPGFGLPKKGINCLVPLFKEGILNGGPEIKEQTAQCLQDVILMCPPTAIKPSIIGITGPLIRVLGDRYGWQVKVPLIACLNLLLTRSGLGLKAFLPQLQTTFIKAMHDESREIRFSGAEALGKLAVHSTKVIPLATDLKNSTEKCSDPEFYSTYCHALRLVLESAGKKLSTELRDEIIELMEENIRLDDETSRLCSAGVLGACIACHEDPDMDALDDLLDVDCSGQLEALAVIMKLNPTMVLAKEDLGQKLIENLKSTTASAKAVALTVAYSIKHFGSDSFPGFVHKVLKEVMSSGASEVQQCLGNAMSWTQNQVDEANTTLCQYVVAGCKSQELQTKSAFETCLTVMSKVREGDQKIEEFLSRCPPGKDNTWIQEFCRTGGRLRRLAITTPVIDEPDVTLLVE</sequence>
<name>E4XGX3_OIKDI</name>
<dbReference type="PANTHER" id="PTHR23346">
    <property type="entry name" value="TRANSLATIONAL ACTIVATOR GCN1-RELATED"/>
    <property type="match status" value="1"/>
</dbReference>
<dbReference type="Pfam" id="PF25801">
    <property type="entry name" value="HEAT_GCN1_C_2"/>
    <property type="match status" value="1"/>
</dbReference>
<dbReference type="Pfam" id="PF24987">
    <property type="entry name" value="HEAT_EF3_N"/>
    <property type="match status" value="2"/>
</dbReference>
<evidence type="ECO:0000256" key="1">
    <source>
        <dbReference type="ARBA" id="ARBA00022737"/>
    </source>
</evidence>
<gene>
    <name evidence="4" type="ORF">GSOID_T00010739001</name>
</gene>
<keyword evidence="1" id="KW-0677">Repeat</keyword>
<dbReference type="InParanoid" id="E4XGX3"/>
<dbReference type="SMART" id="SM01349">
    <property type="entry name" value="TOG"/>
    <property type="match status" value="1"/>
</dbReference>
<dbReference type="GO" id="GO:0019887">
    <property type="term" value="F:protein kinase regulator activity"/>
    <property type="evidence" value="ECO:0007669"/>
    <property type="project" value="TreeGrafter"/>
</dbReference>
<evidence type="ECO:0000313" key="4">
    <source>
        <dbReference type="EMBL" id="CBY09921.1"/>
    </source>
</evidence>
<evidence type="ECO:0000256" key="2">
    <source>
        <dbReference type="PROSITE-ProRule" id="PRU00103"/>
    </source>
</evidence>
<dbReference type="Gene3D" id="1.25.10.10">
    <property type="entry name" value="Leucine-rich Repeat Variant"/>
    <property type="match status" value="5"/>
</dbReference>
<dbReference type="PROSITE" id="PS50077">
    <property type="entry name" value="HEAT_REPEAT"/>
    <property type="match status" value="3"/>
</dbReference>
<proteinExistence type="predicted"/>
<keyword evidence="5" id="KW-1185">Reference proteome</keyword>
<dbReference type="Proteomes" id="UP000001307">
    <property type="component" value="Unassembled WGS sequence"/>
</dbReference>
<feature type="repeat" description="HEAT" evidence="2">
    <location>
        <begin position="1438"/>
        <end position="1476"/>
    </location>
</feature>